<name>A0A0L0T4U5_ALLM3</name>
<dbReference type="VEuPathDB" id="FungiDB:AMAG_20037"/>
<reference evidence="3" key="2">
    <citation type="submission" date="2009-11" db="EMBL/GenBank/DDBJ databases">
        <title>The Genome Sequence of Allomyces macrogynus strain ATCC 38327.</title>
        <authorList>
            <consortium name="The Broad Institute Genome Sequencing Platform"/>
            <person name="Russ C."/>
            <person name="Cuomo C."/>
            <person name="Shea T."/>
            <person name="Young S.K."/>
            <person name="Zeng Q."/>
            <person name="Koehrsen M."/>
            <person name="Haas B."/>
            <person name="Borodovsky M."/>
            <person name="Guigo R."/>
            <person name="Alvarado L."/>
            <person name="Berlin A."/>
            <person name="Borenstein D."/>
            <person name="Chen Z."/>
            <person name="Engels R."/>
            <person name="Freedman E."/>
            <person name="Gellesch M."/>
            <person name="Goldberg J."/>
            <person name="Griggs A."/>
            <person name="Gujja S."/>
            <person name="Heiman D."/>
            <person name="Hepburn T."/>
            <person name="Howarth C."/>
            <person name="Jen D."/>
            <person name="Larson L."/>
            <person name="Lewis B."/>
            <person name="Mehta T."/>
            <person name="Park D."/>
            <person name="Pearson M."/>
            <person name="Roberts A."/>
            <person name="Saif S."/>
            <person name="Shenoy N."/>
            <person name="Sisk P."/>
            <person name="Stolte C."/>
            <person name="Sykes S."/>
            <person name="Walk T."/>
            <person name="White J."/>
            <person name="Yandava C."/>
            <person name="Burger G."/>
            <person name="Gray M.W."/>
            <person name="Holland P.W.H."/>
            <person name="King N."/>
            <person name="Lang F.B.F."/>
            <person name="Roger A.J."/>
            <person name="Ruiz-Trillo I."/>
            <person name="Lander E."/>
            <person name="Nusbaum C."/>
        </authorList>
    </citation>
    <scope>NUCLEOTIDE SEQUENCE [LARGE SCALE GENOMIC DNA]</scope>
    <source>
        <strain evidence="3">ATCC 38327</strain>
    </source>
</reference>
<gene>
    <name evidence="2" type="ORF">AMAG_20037</name>
</gene>
<evidence type="ECO:0000313" key="2">
    <source>
        <dbReference type="EMBL" id="KNE69765.1"/>
    </source>
</evidence>
<accession>A0A0L0T4U5</accession>
<keyword evidence="3" id="KW-1185">Reference proteome</keyword>
<dbReference type="Proteomes" id="UP000054350">
    <property type="component" value="Unassembled WGS sequence"/>
</dbReference>
<feature type="compositionally biased region" description="Low complexity" evidence="1">
    <location>
        <begin position="8"/>
        <end position="30"/>
    </location>
</feature>
<evidence type="ECO:0000313" key="3">
    <source>
        <dbReference type="Proteomes" id="UP000054350"/>
    </source>
</evidence>
<organism evidence="2 3">
    <name type="scientific">Allomyces macrogynus (strain ATCC 38327)</name>
    <name type="common">Allomyces javanicus var. macrogynus</name>
    <dbReference type="NCBI Taxonomy" id="578462"/>
    <lineage>
        <taxon>Eukaryota</taxon>
        <taxon>Fungi</taxon>
        <taxon>Fungi incertae sedis</taxon>
        <taxon>Blastocladiomycota</taxon>
        <taxon>Blastocladiomycetes</taxon>
        <taxon>Blastocladiales</taxon>
        <taxon>Blastocladiaceae</taxon>
        <taxon>Allomyces</taxon>
    </lineage>
</organism>
<reference evidence="2 3" key="1">
    <citation type="submission" date="2009-11" db="EMBL/GenBank/DDBJ databases">
        <title>Annotation of Allomyces macrogynus ATCC 38327.</title>
        <authorList>
            <consortium name="The Broad Institute Genome Sequencing Platform"/>
            <person name="Russ C."/>
            <person name="Cuomo C."/>
            <person name="Burger G."/>
            <person name="Gray M.W."/>
            <person name="Holland P.W.H."/>
            <person name="King N."/>
            <person name="Lang F.B.F."/>
            <person name="Roger A.J."/>
            <person name="Ruiz-Trillo I."/>
            <person name="Young S.K."/>
            <person name="Zeng Q."/>
            <person name="Gargeya S."/>
            <person name="Fitzgerald M."/>
            <person name="Haas B."/>
            <person name="Abouelleil A."/>
            <person name="Alvarado L."/>
            <person name="Arachchi H.M."/>
            <person name="Berlin A."/>
            <person name="Chapman S.B."/>
            <person name="Gearin G."/>
            <person name="Goldberg J."/>
            <person name="Griggs A."/>
            <person name="Gujja S."/>
            <person name="Hansen M."/>
            <person name="Heiman D."/>
            <person name="Howarth C."/>
            <person name="Larimer J."/>
            <person name="Lui A."/>
            <person name="MacDonald P.J.P."/>
            <person name="McCowen C."/>
            <person name="Montmayeur A."/>
            <person name="Murphy C."/>
            <person name="Neiman D."/>
            <person name="Pearson M."/>
            <person name="Priest M."/>
            <person name="Roberts A."/>
            <person name="Saif S."/>
            <person name="Shea T."/>
            <person name="Sisk P."/>
            <person name="Stolte C."/>
            <person name="Sykes S."/>
            <person name="Wortman J."/>
            <person name="Nusbaum C."/>
            <person name="Birren B."/>
        </authorList>
    </citation>
    <scope>NUCLEOTIDE SEQUENCE [LARGE SCALE GENOMIC DNA]</scope>
    <source>
        <strain evidence="2 3">ATCC 38327</strain>
    </source>
</reference>
<feature type="region of interest" description="Disordered" evidence="1">
    <location>
        <begin position="72"/>
        <end position="104"/>
    </location>
</feature>
<sequence>MMPIKSLSVDSDVPDSPTPGPAATTTDAATNRQLPLPVPTIAAGRPSQSTPSVAGADPRAPRAFAASVGHLLHPNSDTVPHPPRIISIDSHAAGENTRTSAVLD</sequence>
<protein>
    <submittedName>
        <fullName evidence="2">Uncharacterized protein</fullName>
    </submittedName>
</protein>
<dbReference type="EMBL" id="GG745362">
    <property type="protein sequence ID" value="KNE69765.1"/>
    <property type="molecule type" value="Genomic_DNA"/>
</dbReference>
<proteinExistence type="predicted"/>
<evidence type="ECO:0000256" key="1">
    <source>
        <dbReference type="SAM" id="MobiDB-lite"/>
    </source>
</evidence>
<dbReference type="AlphaFoldDB" id="A0A0L0T4U5"/>
<feature type="region of interest" description="Disordered" evidence="1">
    <location>
        <begin position="1"/>
        <end position="58"/>
    </location>
</feature>